<dbReference type="PANTHER" id="PTHR36436:SF6">
    <property type="entry name" value="SLL5081 PROTEIN"/>
    <property type="match status" value="1"/>
</dbReference>
<evidence type="ECO:0008006" key="2">
    <source>
        <dbReference type="Google" id="ProtNLM"/>
    </source>
</evidence>
<evidence type="ECO:0000313" key="1">
    <source>
        <dbReference type="EMBL" id="DAG05799.1"/>
    </source>
</evidence>
<dbReference type="Pfam" id="PF09234">
    <property type="entry name" value="DUF1963"/>
    <property type="match status" value="1"/>
</dbReference>
<protein>
    <recommendedName>
        <fullName evidence="2">DUF1963 domain-containing protein</fullName>
    </recommendedName>
</protein>
<reference evidence="1" key="1">
    <citation type="journal article" date="2021" name="Proc. Natl. Acad. Sci. U.S.A.">
        <title>A Catalog of Tens of Thousands of Viruses from Human Metagenomes Reveals Hidden Associations with Chronic Diseases.</title>
        <authorList>
            <person name="Tisza M.J."/>
            <person name="Buck C.B."/>
        </authorList>
    </citation>
    <scope>NUCLEOTIDE SEQUENCE</scope>
    <source>
        <strain evidence="1">CtkfK18</strain>
    </source>
</reference>
<dbReference type="SUPFAM" id="SSF103032">
    <property type="entry name" value="Hypothetical protein YwqG"/>
    <property type="match status" value="1"/>
</dbReference>
<proteinExistence type="predicted"/>
<name>A0A8S5VGT1_9CAUD</name>
<dbReference type="InterPro" id="IPR035948">
    <property type="entry name" value="YwqG-like_sf"/>
</dbReference>
<sequence>MSEKIGMEFFGIFGSKKKEPEKPKEPKPQLTKDVLDDIFITANLIRNQNKKKKCSYMKFTKGAGLTDSKVGGVPFMTAKTEIPMCDNGRNQMLMLCQINCADIPYPTDMGFTTAGIYQIWVDPEEAFSGYYNDTEYFKLLYYSVIDEQNNGLSIEECTERYRPKSNGLVKINGEFKITFEKPIIDIPSIYDPTVYSKFLDKIQKLYIKRDPGYEMEDIGSIINEVFDDIDDYYDAEKAYEDKVLMPEAKKCKIGGYIPCTYMPNPDDTTFPQYESNINDLRVVLCYFDLKNKELFTISNANSTEAVYWGLTCKTFDEAEKGKIYCPSQVVWAR</sequence>
<accession>A0A8S5VGT1</accession>
<organism evidence="1">
    <name type="scientific">Myoviridae sp. ctkfK18</name>
    <dbReference type="NCBI Taxonomy" id="2825165"/>
    <lineage>
        <taxon>Viruses</taxon>
        <taxon>Duplodnaviria</taxon>
        <taxon>Heunggongvirae</taxon>
        <taxon>Uroviricota</taxon>
        <taxon>Caudoviricetes</taxon>
    </lineage>
</organism>
<dbReference type="Gene3D" id="2.30.320.10">
    <property type="entry name" value="YwqG-like"/>
    <property type="match status" value="1"/>
</dbReference>
<dbReference type="PANTHER" id="PTHR36436">
    <property type="entry name" value="SLL5081 PROTEIN"/>
    <property type="match status" value="1"/>
</dbReference>
<dbReference type="EMBL" id="BK016265">
    <property type="protein sequence ID" value="DAG05799.1"/>
    <property type="molecule type" value="Genomic_DNA"/>
</dbReference>
<dbReference type="InterPro" id="IPR015315">
    <property type="entry name" value="DUF1963"/>
</dbReference>